<dbReference type="SUPFAM" id="SSF103473">
    <property type="entry name" value="MFS general substrate transporter"/>
    <property type="match status" value="1"/>
</dbReference>
<dbReference type="NCBIfam" id="NF005291">
    <property type="entry name" value="PRK06814.1"/>
    <property type="match status" value="1"/>
</dbReference>
<dbReference type="PANTHER" id="PTHR43201">
    <property type="entry name" value="ACYL-COA SYNTHETASE"/>
    <property type="match status" value="1"/>
</dbReference>
<comment type="similarity">
    <text evidence="1">Belongs to the ATP-dependent AMP-binding enzyme family.</text>
</comment>
<feature type="transmembrane region" description="Helical" evidence="6">
    <location>
        <begin position="85"/>
        <end position="102"/>
    </location>
</feature>
<organism evidence="8 9">
    <name type="scientific">Ancylobacter radicis</name>
    <dbReference type="NCBI Taxonomy" id="2836179"/>
    <lineage>
        <taxon>Bacteria</taxon>
        <taxon>Pseudomonadati</taxon>
        <taxon>Pseudomonadota</taxon>
        <taxon>Alphaproteobacteria</taxon>
        <taxon>Hyphomicrobiales</taxon>
        <taxon>Xanthobacteraceae</taxon>
        <taxon>Ancylobacter</taxon>
    </lineage>
</organism>
<dbReference type="Pfam" id="PF00501">
    <property type="entry name" value="AMP-binding"/>
    <property type="match status" value="1"/>
</dbReference>
<evidence type="ECO:0000256" key="1">
    <source>
        <dbReference type="ARBA" id="ARBA00006432"/>
    </source>
</evidence>
<dbReference type="InterPro" id="IPR000873">
    <property type="entry name" value="AMP-dep_synth/lig_dom"/>
</dbReference>
<accession>A0ABS5R527</accession>
<feature type="transmembrane region" description="Helical" evidence="6">
    <location>
        <begin position="398"/>
        <end position="418"/>
    </location>
</feature>
<dbReference type="InterPro" id="IPR011701">
    <property type="entry name" value="MFS"/>
</dbReference>
<feature type="transmembrane region" description="Helical" evidence="6">
    <location>
        <begin position="142"/>
        <end position="165"/>
    </location>
</feature>
<dbReference type="Gene3D" id="1.20.1250.20">
    <property type="entry name" value="MFS general substrate transporter like domains"/>
    <property type="match status" value="1"/>
</dbReference>
<dbReference type="InterPro" id="IPR042099">
    <property type="entry name" value="ANL_N_sf"/>
</dbReference>
<proteinExistence type="inferred from homology"/>
<keyword evidence="3 6" id="KW-0812">Transmembrane</keyword>
<evidence type="ECO:0000256" key="2">
    <source>
        <dbReference type="ARBA" id="ARBA00022598"/>
    </source>
</evidence>
<dbReference type="SMART" id="SM00563">
    <property type="entry name" value="PlsC"/>
    <property type="match status" value="1"/>
</dbReference>
<dbReference type="CDD" id="cd06173">
    <property type="entry name" value="MFS_MefA_like"/>
    <property type="match status" value="1"/>
</dbReference>
<dbReference type="PROSITE" id="PS00455">
    <property type="entry name" value="AMP_BINDING"/>
    <property type="match status" value="1"/>
</dbReference>
<sequence>MFTRLMTSRRFAPLFWCQFFSAFNDNFVKNAMALLILYGLAATAETGGALVTLAGGVFILPFFLFSSLGGQLADRYDKSLIARRLKFAEIWIVLVASSGFVLGSLPLLFIGLFLMGTLSALFGPVKYGILPDHLAREELVSGNALVEMATFAAILAGTVGGAIAITHTHDWAVAGFTFVFAVICWLSARAIPPTLEGAPDLKIDRNIWRSTVALISELRTTPAIWRGTLIVSWFWLVGAVVLALLPTLVKEDIGGTEGVVTLFLMLFTVGVAIGSTLAAKLSEGRILLALVPFAGFVMAGFALFLGAHFAALTPTVEPIGWYDFLTSKEGLLAGFGLIGLAAAGGAFVVPTFAFVQAEAGEDRRARVIAGNNVLNAAFMTAGAVVVAGLQAAGVGAPALLALIGATTLIAAFLTARAFRGHVLRDLIRLVFRVAFRVEVKGAEHLKAAGPGSVIAINHVSFLDAPLIMALLDHDPIFAVDASIAERWWIKPFLSLVRAFPLDPTRPLATRDLIRLVQQGEQLVIFPEGRITVTGSIMKIYDGSALVADKAQAPVVPVRIEGLEQTYFSRLTPDQTRKRLFPKVRVTILPPRRIQIDPELFGRKRRRAAGAALYDIMSDLVFETSHTNQTVYQAVKEAGERLGTGRLVVEDPLGTALTYRKLILGARILGDKLAAVTERGEKVGVLLPNAAGIAVVLMGLSRHGRVPVMLNYTAGAVNLVAACKAAQVKIVVASQAFIDKARLEAEVAELAKHVRVLLTEEVRASVTSADKLKALLPLPDPKPAHPDEPAFILFTSGSEGSPKGVVLSHRNVLTNVAQVAARIDFSPADIMFNVLPVFHSFGLTGGLILPMVSGLKTYLYPSPLHYRIIPELVYATNATAIVGTDTFLMGYARTANPYDFRSLRFVVAGAEPVKAETRRMWMEKFGHRILEGYGVTECAPVLAVNTPMFNRAGTVGRMLPGIDHVLEPMAGIEEGGRLRVRGPNIMLGYIRPEAPGVLEPPEQGWYDTGDIVALDEEGFVAIRGRVKRFAKIAGEMISLAAIDAMVATLRPDAEHVAVAIPDAKRGERILLLTTATDLTRAALQAHGREIGVTELMIPAEILLMDSLPLLGTGKVDFTRARVMALEMIAARNAASGSASGAVS</sequence>
<comment type="caution">
    <text evidence="8">The sequence shown here is derived from an EMBL/GenBank/DDBJ whole genome shotgun (WGS) entry which is preliminary data.</text>
</comment>
<feature type="transmembrane region" description="Helical" evidence="6">
    <location>
        <begin position="286"/>
        <end position="311"/>
    </location>
</feature>
<dbReference type="InterPro" id="IPR002123">
    <property type="entry name" value="Plipid/glycerol_acylTrfase"/>
</dbReference>
<gene>
    <name evidence="8" type="ORF">KIP89_06510</name>
</gene>
<feature type="transmembrane region" description="Helical" evidence="6">
    <location>
        <begin position="51"/>
        <end position="73"/>
    </location>
</feature>
<evidence type="ECO:0000259" key="7">
    <source>
        <dbReference type="SMART" id="SM00563"/>
    </source>
</evidence>
<keyword evidence="5 6" id="KW-0472">Membrane</keyword>
<evidence type="ECO:0000313" key="8">
    <source>
        <dbReference type="EMBL" id="MBS9476753.1"/>
    </source>
</evidence>
<evidence type="ECO:0000313" key="9">
    <source>
        <dbReference type="Proteomes" id="UP001166585"/>
    </source>
</evidence>
<protein>
    <submittedName>
        <fullName evidence="8">Acyl-[ACP]--phospholipid O-acyltransferase</fullName>
    </submittedName>
</protein>
<dbReference type="Proteomes" id="UP001166585">
    <property type="component" value="Unassembled WGS sequence"/>
</dbReference>
<dbReference type="Pfam" id="PF01553">
    <property type="entry name" value="Acyltransferase"/>
    <property type="match status" value="1"/>
</dbReference>
<evidence type="ECO:0000256" key="3">
    <source>
        <dbReference type="ARBA" id="ARBA00022692"/>
    </source>
</evidence>
<dbReference type="Gene3D" id="3.30.300.30">
    <property type="match status" value="1"/>
</dbReference>
<dbReference type="InterPro" id="IPR036259">
    <property type="entry name" value="MFS_trans_sf"/>
</dbReference>
<feature type="transmembrane region" description="Helical" evidence="6">
    <location>
        <begin position="367"/>
        <end position="392"/>
    </location>
</feature>
<evidence type="ECO:0000256" key="5">
    <source>
        <dbReference type="ARBA" id="ARBA00023136"/>
    </source>
</evidence>
<keyword evidence="4 6" id="KW-1133">Transmembrane helix</keyword>
<feature type="transmembrane region" description="Helical" evidence="6">
    <location>
        <begin position="171"/>
        <end position="188"/>
    </location>
</feature>
<dbReference type="SUPFAM" id="SSF56801">
    <property type="entry name" value="Acetyl-CoA synthetase-like"/>
    <property type="match status" value="1"/>
</dbReference>
<evidence type="ECO:0000256" key="4">
    <source>
        <dbReference type="ARBA" id="ARBA00022989"/>
    </source>
</evidence>
<feature type="transmembrane region" description="Helical" evidence="6">
    <location>
        <begin position="331"/>
        <end position="355"/>
    </location>
</feature>
<feature type="transmembrane region" description="Helical" evidence="6">
    <location>
        <begin position="258"/>
        <end position="279"/>
    </location>
</feature>
<feature type="domain" description="Phospholipid/glycerol acyltransferase" evidence="7">
    <location>
        <begin position="452"/>
        <end position="562"/>
    </location>
</feature>
<dbReference type="EMBL" id="JAHCQH010000015">
    <property type="protein sequence ID" value="MBS9476753.1"/>
    <property type="molecule type" value="Genomic_DNA"/>
</dbReference>
<dbReference type="RefSeq" id="WP_213754608.1">
    <property type="nucleotide sequence ID" value="NZ_JAHCQH010000015.1"/>
</dbReference>
<dbReference type="Pfam" id="PF07690">
    <property type="entry name" value="MFS_1"/>
    <property type="match status" value="1"/>
</dbReference>
<name>A0ABS5R527_9HYPH</name>
<feature type="transmembrane region" description="Helical" evidence="6">
    <location>
        <begin position="223"/>
        <end position="246"/>
    </location>
</feature>
<dbReference type="InterPro" id="IPR020845">
    <property type="entry name" value="AMP-binding_CS"/>
</dbReference>
<keyword evidence="9" id="KW-1185">Reference proteome</keyword>
<dbReference type="CDD" id="cd07989">
    <property type="entry name" value="LPLAT_AGPAT-like"/>
    <property type="match status" value="1"/>
</dbReference>
<dbReference type="PANTHER" id="PTHR43201:SF5">
    <property type="entry name" value="MEDIUM-CHAIN ACYL-COA LIGASE ACSF2, MITOCHONDRIAL"/>
    <property type="match status" value="1"/>
</dbReference>
<dbReference type="SUPFAM" id="SSF69593">
    <property type="entry name" value="Glycerol-3-phosphate (1)-acyltransferase"/>
    <property type="match status" value="1"/>
</dbReference>
<keyword evidence="2" id="KW-0436">Ligase</keyword>
<dbReference type="InterPro" id="IPR045851">
    <property type="entry name" value="AMP-bd_C_sf"/>
</dbReference>
<reference evidence="8" key="1">
    <citation type="submission" date="2021-05" db="EMBL/GenBank/DDBJ databases">
        <authorList>
            <person name="Sun Q."/>
            <person name="Inoue M."/>
        </authorList>
    </citation>
    <scope>NUCLEOTIDE SEQUENCE</scope>
    <source>
        <strain evidence="8">VKM B-3255</strain>
    </source>
</reference>
<evidence type="ECO:0000256" key="6">
    <source>
        <dbReference type="SAM" id="Phobius"/>
    </source>
</evidence>
<dbReference type="Gene3D" id="3.40.50.12780">
    <property type="entry name" value="N-terminal domain of ligase-like"/>
    <property type="match status" value="1"/>
</dbReference>